<sequence>MEKLPDELLLMIADYLWEHTLRPLVKVCRRWSSVFFQPANSSIITGETNIIPFVQTVHRYPHIAPGVKQLWMGFTGSSKTRHPPDITPVQKMLKSITSSEEEYSEWKRNLERGSVDAWMGCLLPVLDNLSVIEIYEYPSWEGYLRRVSYYGYYHVCLLLLLKQHFASTPDLHTNNINSYSLHPIQSNTTIHQFLGIAQQIPIHLQHATSPPEEDCLYLNVFALHQLQDKTKLANN</sequence>
<proteinExistence type="predicted"/>
<dbReference type="Gene3D" id="1.20.1280.50">
    <property type="match status" value="1"/>
</dbReference>
<evidence type="ECO:0000313" key="2">
    <source>
        <dbReference type="EMBL" id="KAE8154392.1"/>
    </source>
</evidence>
<reference evidence="2 3" key="1">
    <citation type="submission" date="2019-04" db="EMBL/GenBank/DDBJ databases">
        <title>Friends and foes A comparative genomics study of 23 Aspergillus species from section Flavi.</title>
        <authorList>
            <consortium name="DOE Joint Genome Institute"/>
            <person name="Kjaerbolling I."/>
            <person name="Vesth T."/>
            <person name="Frisvad J.C."/>
            <person name="Nybo J.L."/>
            <person name="Theobald S."/>
            <person name="Kildgaard S."/>
            <person name="Isbrandt T."/>
            <person name="Kuo A."/>
            <person name="Sato A."/>
            <person name="Lyhne E.K."/>
            <person name="Kogle M.E."/>
            <person name="Wiebenga A."/>
            <person name="Kun R.S."/>
            <person name="Lubbers R.J."/>
            <person name="Makela M.R."/>
            <person name="Barry K."/>
            <person name="Chovatia M."/>
            <person name="Clum A."/>
            <person name="Daum C."/>
            <person name="Haridas S."/>
            <person name="He G."/>
            <person name="LaButti K."/>
            <person name="Lipzen A."/>
            <person name="Mondo S."/>
            <person name="Riley R."/>
            <person name="Salamov A."/>
            <person name="Simmons B.A."/>
            <person name="Magnuson J.K."/>
            <person name="Henrissat B."/>
            <person name="Mortensen U.H."/>
            <person name="Larsen T.O."/>
            <person name="Devries R.P."/>
            <person name="Grigoriev I.V."/>
            <person name="Machida M."/>
            <person name="Baker S.E."/>
            <person name="Andersen M.R."/>
        </authorList>
    </citation>
    <scope>NUCLEOTIDE SEQUENCE [LARGE SCALE GENOMIC DNA]</scope>
    <source>
        <strain evidence="2 3">IBT 18842</strain>
    </source>
</reference>
<dbReference type="InterPro" id="IPR001810">
    <property type="entry name" value="F-box_dom"/>
</dbReference>
<dbReference type="PROSITE" id="PS50181">
    <property type="entry name" value="FBOX"/>
    <property type="match status" value="1"/>
</dbReference>
<name>A0A5N6U720_ASPAV</name>
<accession>A0A5N6U720</accession>
<keyword evidence="3" id="KW-1185">Reference proteome</keyword>
<dbReference type="Proteomes" id="UP000325780">
    <property type="component" value="Unassembled WGS sequence"/>
</dbReference>
<evidence type="ECO:0000313" key="3">
    <source>
        <dbReference type="Proteomes" id="UP000325780"/>
    </source>
</evidence>
<organism evidence="2 3">
    <name type="scientific">Aspergillus avenaceus</name>
    <dbReference type="NCBI Taxonomy" id="36643"/>
    <lineage>
        <taxon>Eukaryota</taxon>
        <taxon>Fungi</taxon>
        <taxon>Dikarya</taxon>
        <taxon>Ascomycota</taxon>
        <taxon>Pezizomycotina</taxon>
        <taxon>Eurotiomycetes</taxon>
        <taxon>Eurotiomycetidae</taxon>
        <taxon>Eurotiales</taxon>
        <taxon>Aspergillaceae</taxon>
        <taxon>Aspergillus</taxon>
        <taxon>Aspergillus subgen. Circumdati</taxon>
    </lineage>
</organism>
<feature type="domain" description="F-box" evidence="1">
    <location>
        <begin position="1"/>
        <end position="34"/>
    </location>
</feature>
<protein>
    <recommendedName>
        <fullName evidence="1">F-box domain-containing protein</fullName>
    </recommendedName>
</protein>
<gene>
    <name evidence="2" type="ORF">BDV25DRAFT_135828</name>
</gene>
<dbReference type="OrthoDB" id="5130616at2759"/>
<dbReference type="EMBL" id="ML742029">
    <property type="protein sequence ID" value="KAE8154392.1"/>
    <property type="molecule type" value="Genomic_DNA"/>
</dbReference>
<dbReference type="InterPro" id="IPR036047">
    <property type="entry name" value="F-box-like_dom_sf"/>
</dbReference>
<dbReference type="AlphaFoldDB" id="A0A5N6U720"/>
<dbReference type="Pfam" id="PF12937">
    <property type="entry name" value="F-box-like"/>
    <property type="match status" value="1"/>
</dbReference>
<evidence type="ECO:0000259" key="1">
    <source>
        <dbReference type="PROSITE" id="PS50181"/>
    </source>
</evidence>
<dbReference type="SUPFAM" id="SSF81383">
    <property type="entry name" value="F-box domain"/>
    <property type="match status" value="1"/>
</dbReference>